<gene>
    <name evidence="1" type="ORF">BOO69_14125</name>
</gene>
<name>A0A1J0WJD9_9RHOB</name>
<evidence type="ECO:0000313" key="1">
    <source>
        <dbReference type="EMBL" id="APE44419.1"/>
    </source>
</evidence>
<accession>A0A1J0WJD9</accession>
<reference evidence="1 2" key="1">
    <citation type="submission" date="2016-11" db="EMBL/GenBank/DDBJ databases">
        <title>Complete genome sequence of Sulfitobacter sp. AM1-D1, a toxic bacteria associated with marine dinoflagellate Alexandrium minutum in East China Sea.</title>
        <authorList>
            <person name="Yang Q."/>
            <person name="Zhang X."/>
            <person name="Tian X."/>
        </authorList>
    </citation>
    <scope>NUCLEOTIDE SEQUENCE [LARGE SCALE GENOMIC DNA]</scope>
    <source>
        <strain evidence="1 2">AM1-D1</strain>
    </source>
</reference>
<sequence length="76" mass="8678">MSLIDGSFHVLFAIRQICNRDEIDMWDYDLARDKLGEAVTLVSKLYSEAQKSDANFSSNRFFKDARTKDQVTKAVG</sequence>
<dbReference type="EMBL" id="CP018076">
    <property type="protein sequence ID" value="APE44419.1"/>
    <property type="molecule type" value="Genomic_DNA"/>
</dbReference>
<dbReference type="Proteomes" id="UP000181897">
    <property type="component" value="Chromosome"/>
</dbReference>
<keyword evidence="2" id="KW-1185">Reference proteome</keyword>
<proteinExistence type="predicted"/>
<dbReference type="KEGG" id="suam:BOO69_14125"/>
<dbReference type="AlphaFoldDB" id="A0A1J0WJD9"/>
<organism evidence="1 2">
    <name type="scientific">Sulfitobacter alexandrii</name>
    <dbReference type="NCBI Taxonomy" id="1917485"/>
    <lineage>
        <taxon>Bacteria</taxon>
        <taxon>Pseudomonadati</taxon>
        <taxon>Pseudomonadota</taxon>
        <taxon>Alphaproteobacteria</taxon>
        <taxon>Rhodobacterales</taxon>
        <taxon>Roseobacteraceae</taxon>
        <taxon>Sulfitobacter</taxon>
    </lineage>
</organism>
<evidence type="ECO:0000313" key="2">
    <source>
        <dbReference type="Proteomes" id="UP000181897"/>
    </source>
</evidence>
<protein>
    <submittedName>
        <fullName evidence="1">Uncharacterized protein</fullName>
    </submittedName>
</protein>